<dbReference type="PANTHER" id="PTHR43580:SF2">
    <property type="entry name" value="CYTOKINE-LIKE NUCLEAR FACTOR N-PAC"/>
    <property type="match status" value="1"/>
</dbReference>
<feature type="domain" description="6-phosphogluconate dehydrogenase NADP-binding" evidence="3">
    <location>
        <begin position="21"/>
        <end position="173"/>
    </location>
</feature>
<dbReference type="PIRSF" id="PIRSF000103">
    <property type="entry name" value="HIBADH"/>
    <property type="match status" value="1"/>
</dbReference>
<sequence>MNDKLSTKNMVNENGESLRSVTVVGLGNMGQALAAAFLAAGHPVTVWNRSAGKGDRLVGNGAVRAETAAEAVTASSVIVVCLSTYEVVRSTFMPLETNLAGRIIVNLTTGTPDEARRMSAWAEERGIDYLDGAIMAIPPMIGRPEALILYGGRKELFETHQPVLQLLGGNTIYLSEDPGVALLHDLAMLTMMYGAWYSYFHAHALLRTANISAKEFLPYTSNWLQHLIVPMLTSTDSARRLDEGDYATDISNMTVNKLGLDNIVKSSQELGVPADWLLPIQSVADRMVFKGYGNDGFDRVFESMTSLLSLDDNPADVLHHEASVKRD</sequence>
<dbReference type="SUPFAM" id="SSF51735">
    <property type="entry name" value="NAD(P)-binding Rossmann-fold domains"/>
    <property type="match status" value="1"/>
</dbReference>
<protein>
    <submittedName>
        <fullName evidence="5">3-hydroxyisobutyrate dehydrogenase-like beta-hydroxyacid dehydrogenase</fullName>
    </submittedName>
</protein>
<organism evidence="5 6">
    <name type="scientific">Paenibacillus harenae</name>
    <dbReference type="NCBI Taxonomy" id="306543"/>
    <lineage>
        <taxon>Bacteria</taxon>
        <taxon>Bacillati</taxon>
        <taxon>Bacillota</taxon>
        <taxon>Bacilli</taxon>
        <taxon>Bacillales</taxon>
        <taxon>Paenibacillaceae</taxon>
        <taxon>Paenibacillus</taxon>
    </lineage>
</organism>
<dbReference type="InterPro" id="IPR048666">
    <property type="entry name" value="RedAm-like_C"/>
</dbReference>
<dbReference type="InterPro" id="IPR036291">
    <property type="entry name" value="NAD(P)-bd_dom_sf"/>
</dbReference>
<dbReference type="Proteomes" id="UP001229346">
    <property type="component" value="Unassembled WGS sequence"/>
</dbReference>
<accession>A0ABT9UA94</accession>
<dbReference type="RefSeq" id="WP_307208209.1">
    <property type="nucleotide sequence ID" value="NZ_JAUSSU010000016.1"/>
</dbReference>
<dbReference type="InterPro" id="IPR015815">
    <property type="entry name" value="HIBADH-related"/>
</dbReference>
<dbReference type="Pfam" id="PF21761">
    <property type="entry name" value="RedAm-like_C"/>
    <property type="match status" value="1"/>
</dbReference>
<evidence type="ECO:0000259" key="4">
    <source>
        <dbReference type="Pfam" id="PF21761"/>
    </source>
</evidence>
<dbReference type="Gene3D" id="3.40.50.720">
    <property type="entry name" value="NAD(P)-binding Rossmann-like Domain"/>
    <property type="match status" value="1"/>
</dbReference>
<dbReference type="Gene3D" id="1.10.1040.10">
    <property type="entry name" value="N-(1-d-carboxylethyl)-l-norvaline Dehydrogenase, domain 2"/>
    <property type="match status" value="1"/>
</dbReference>
<evidence type="ECO:0000256" key="2">
    <source>
        <dbReference type="ARBA" id="ARBA00023002"/>
    </source>
</evidence>
<gene>
    <name evidence="5" type="ORF">J2T15_005648</name>
</gene>
<dbReference type="EMBL" id="JAUSSU010000016">
    <property type="protein sequence ID" value="MDQ0116172.1"/>
    <property type="molecule type" value="Genomic_DNA"/>
</dbReference>
<evidence type="ECO:0000259" key="3">
    <source>
        <dbReference type="Pfam" id="PF03446"/>
    </source>
</evidence>
<feature type="domain" description="NADPH-dependent reductive aminase-like C-terminal" evidence="4">
    <location>
        <begin position="177"/>
        <end position="304"/>
    </location>
</feature>
<comment type="similarity">
    <text evidence="1">Belongs to the HIBADH-related family.</text>
</comment>
<keyword evidence="2" id="KW-0560">Oxidoreductase</keyword>
<dbReference type="InterPro" id="IPR006115">
    <property type="entry name" value="6PGDH_NADP-bd"/>
</dbReference>
<dbReference type="InterPro" id="IPR051265">
    <property type="entry name" value="HIBADH-related_NP60_sf"/>
</dbReference>
<dbReference type="InterPro" id="IPR013328">
    <property type="entry name" value="6PGD_dom2"/>
</dbReference>
<dbReference type="Pfam" id="PF03446">
    <property type="entry name" value="NAD_binding_2"/>
    <property type="match status" value="1"/>
</dbReference>
<reference evidence="5 6" key="1">
    <citation type="submission" date="2023-07" db="EMBL/GenBank/DDBJ databases">
        <title>Sorghum-associated microbial communities from plants grown in Nebraska, USA.</title>
        <authorList>
            <person name="Schachtman D."/>
        </authorList>
    </citation>
    <scope>NUCLEOTIDE SEQUENCE [LARGE SCALE GENOMIC DNA]</scope>
    <source>
        <strain evidence="5 6">CC482</strain>
    </source>
</reference>
<evidence type="ECO:0000256" key="1">
    <source>
        <dbReference type="ARBA" id="ARBA00009080"/>
    </source>
</evidence>
<comment type="caution">
    <text evidence="5">The sequence shown here is derived from an EMBL/GenBank/DDBJ whole genome shotgun (WGS) entry which is preliminary data.</text>
</comment>
<evidence type="ECO:0000313" key="5">
    <source>
        <dbReference type="EMBL" id="MDQ0116172.1"/>
    </source>
</evidence>
<evidence type="ECO:0000313" key="6">
    <source>
        <dbReference type="Proteomes" id="UP001229346"/>
    </source>
</evidence>
<name>A0ABT9UA94_PAEHA</name>
<dbReference type="PANTHER" id="PTHR43580">
    <property type="entry name" value="OXIDOREDUCTASE GLYR1-RELATED"/>
    <property type="match status" value="1"/>
</dbReference>
<proteinExistence type="inferred from homology"/>
<keyword evidence="6" id="KW-1185">Reference proteome</keyword>